<evidence type="ECO:0000256" key="3">
    <source>
        <dbReference type="SAM" id="SignalP"/>
    </source>
</evidence>
<keyword evidence="3" id="KW-0732">Signal</keyword>
<evidence type="ECO:0008006" key="8">
    <source>
        <dbReference type="Google" id="ProtNLM"/>
    </source>
</evidence>
<dbReference type="SUPFAM" id="SSF48452">
    <property type="entry name" value="TPR-like"/>
    <property type="match status" value="1"/>
</dbReference>
<dbReference type="EMBL" id="JAAEDK010000088">
    <property type="protein sequence ID" value="MBR0662261.1"/>
    <property type="molecule type" value="Genomic_DNA"/>
</dbReference>
<evidence type="ECO:0000256" key="1">
    <source>
        <dbReference type="SAM" id="Coils"/>
    </source>
</evidence>
<feature type="compositionally biased region" description="Pro residues" evidence="2">
    <location>
        <begin position="144"/>
        <end position="160"/>
    </location>
</feature>
<evidence type="ECO:0000313" key="6">
    <source>
        <dbReference type="Proteomes" id="UP000746741"/>
    </source>
</evidence>
<dbReference type="Proteomes" id="UP001138708">
    <property type="component" value="Unassembled WGS sequence"/>
</dbReference>
<dbReference type="Proteomes" id="UP000746741">
    <property type="component" value="Unassembled WGS sequence"/>
</dbReference>
<feature type="region of interest" description="Disordered" evidence="2">
    <location>
        <begin position="125"/>
        <end position="164"/>
    </location>
</feature>
<organism evidence="4 7">
    <name type="scientific">Neoroseomonas oryzicola</name>
    <dbReference type="NCBI Taxonomy" id="535904"/>
    <lineage>
        <taxon>Bacteria</taxon>
        <taxon>Pseudomonadati</taxon>
        <taxon>Pseudomonadota</taxon>
        <taxon>Alphaproteobacteria</taxon>
        <taxon>Acetobacterales</taxon>
        <taxon>Acetobacteraceae</taxon>
        <taxon>Neoroseomonas</taxon>
    </lineage>
</organism>
<gene>
    <name evidence="5" type="ORF">GWK15_15840</name>
    <name evidence="4" type="ORF">GXW75_23610</name>
</gene>
<keyword evidence="1" id="KW-0175">Coiled coil</keyword>
<dbReference type="AlphaFoldDB" id="A0A9X9WPK1"/>
<keyword evidence="6" id="KW-1185">Reference proteome</keyword>
<evidence type="ECO:0000313" key="7">
    <source>
        <dbReference type="Proteomes" id="UP001138708"/>
    </source>
</evidence>
<protein>
    <recommendedName>
        <fullName evidence="8">Tetratricopeptide repeat protein</fullName>
    </recommendedName>
</protein>
<proteinExistence type="predicted"/>
<evidence type="ECO:0000313" key="5">
    <source>
        <dbReference type="EMBL" id="NKE18425.1"/>
    </source>
</evidence>
<dbReference type="InterPro" id="IPR011990">
    <property type="entry name" value="TPR-like_helical_dom_sf"/>
</dbReference>
<name>A0A9X9WPK1_9PROT</name>
<comment type="caution">
    <text evidence="4">The sequence shown here is derived from an EMBL/GenBank/DDBJ whole genome shotgun (WGS) entry which is preliminary data.</text>
</comment>
<feature type="signal peptide" evidence="3">
    <location>
        <begin position="1"/>
        <end position="23"/>
    </location>
</feature>
<reference evidence="4" key="3">
    <citation type="journal article" date="2021" name="Syst. Appl. Microbiol.">
        <title>Roseomonas hellenica sp. nov., isolated from roots of wild-growing Alkanna tinctoria.</title>
        <authorList>
            <person name="Rat A."/>
            <person name="Naranjo H.D."/>
            <person name="Lebbe L."/>
            <person name="Cnockaert M."/>
            <person name="Krigas N."/>
            <person name="Grigoriadou K."/>
            <person name="Maloupa E."/>
            <person name="Willems A."/>
        </authorList>
    </citation>
    <scope>NUCLEOTIDE SEQUENCE</scope>
    <source>
        <strain evidence="4">LMG 31161</strain>
    </source>
</reference>
<reference evidence="4" key="1">
    <citation type="submission" date="2020-01" db="EMBL/GenBank/DDBJ databases">
        <authorList>
            <person name="Rat A."/>
        </authorList>
    </citation>
    <scope>NUCLEOTIDE SEQUENCE</scope>
    <source>
        <strain evidence="4">LMG 31161</strain>
    </source>
</reference>
<dbReference type="EMBL" id="JAAVUP010000004">
    <property type="protein sequence ID" value="NKE18425.1"/>
    <property type="molecule type" value="Genomic_DNA"/>
</dbReference>
<accession>A0A9X9WPK1</accession>
<dbReference type="Gene3D" id="1.25.40.10">
    <property type="entry name" value="Tetratricopeptide repeat domain"/>
    <property type="match status" value="1"/>
</dbReference>
<feature type="chain" id="PRO_5040965310" description="Tetratricopeptide repeat protein" evidence="3">
    <location>
        <begin position="24"/>
        <end position="288"/>
    </location>
</feature>
<evidence type="ECO:0000313" key="4">
    <source>
        <dbReference type="EMBL" id="MBR0662261.1"/>
    </source>
</evidence>
<sequence length="288" mass="30543">MPRLTILAAVAALPLLAATPAAAQMDSREGIALQNQILELRRDLDALRRGGVSSAPVPVAPPRGGPAPSGDLVQQLLARVGELEEQVRRLRGQLDVAENANRRLSEDVEKLRGDMDFRLQQLEGGGRAAAPRPPQGPAAAQAPAPQPQAPAPASPPPATGPRPAERAIADGQAALARGDFAGAEAAAREVTTARPGPRTQDANILLGEALLGRRQYQNAALAFDEAYRRNRQSTRAPEALLGLSNSFLGFGARREACDTLDQLASEFPRVSPQLAQRVSDARRRGQCR</sequence>
<feature type="coiled-coil region" evidence="1">
    <location>
        <begin position="73"/>
        <end position="114"/>
    </location>
</feature>
<evidence type="ECO:0000256" key="2">
    <source>
        <dbReference type="SAM" id="MobiDB-lite"/>
    </source>
</evidence>
<reference evidence="5 6" key="2">
    <citation type="submission" date="2020-02" db="EMBL/GenBank/DDBJ databases">
        <authorList>
            <person name="Sun Q."/>
            <person name="Inoue M."/>
        </authorList>
    </citation>
    <scope>NUCLEOTIDE SEQUENCE [LARGE SCALE GENOMIC DNA]</scope>
    <source>
        <strain evidence="5 6">KCTC 22478</strain>
    </source>
</reference>